<dbReference type="SUPFAM" id="SSF55103">
    <property type="entry name" value="FAD-linked oxidases, C-terminal domain"/>
    <property type="match status" value="1"/>
</dbReference>
<dbReference type="InterPro" id="IPR016164">
    <property type="entry name" value="FAD-linked_Oxase-like_C"/>
</dbReference>
<dbReference type="PANTHER" id="PTHR42934:SF2">
    <property type="entry name" value="GLYCOLATE OXIDASE SUBUNIT GLCD"/>
    <property type="match status" value="1"/>
</dbReference>
<feature type="non-terminal residue" evidence="4">
    <location>
        <position position="111"/>
    </location>
</feature>
<proteinExistence type="predicted"/>
<dbReference type="PANTHER" id="PTHR42934">
    <property type="entry name" value="GLYCOLATE OXIDASE SUBUNIT GLCD"/>
    <property type="match status" value="1"/>
</dbReference>
<evidence type="ECO:0000256" key="1">
    <source>
        <dbReference type="ARBA" id="ARBA00022630"/>
    </source>
</evidence>
<evidence type="ECO:0000256" key="2">
    <source>
        <dbReference type="ARBA" id="ARBA00022827"/>
    </source>
</evidence>
<sequence>VPDILKERILPIGIEFMERDIINMVEQHTGKEIPLHDYEAFLMIIVEADSEDEIYRISNRIGEVCLSHGAVDVFIPGSERAKRNLLDAREKFYHAIRHFGLLDIADVVVPR</sequence>
<reference evidence="4" key="1">
    <citation type="journal article" date="2014" name="Front. Microbiol.">
        <title>High frequency of phylogenetically diverse reductive dehalogenase-homologous genes in deep subseafloor sedimentary metagenomes.</title>
        <authorList>
            <person name="Kawai M."/>
            <person name="Futagami T."/>
            <person name="Toyoda A."/>
            <person name="Takaki Y."/>
            <person name="Nishi S."/>
            <person name="Hori S."/>
            <person name="Arai W."/>
            <person name="Tsubouchi T."/>
            <person name="Morono Y."/>
            <person name="Uchiyama I."/>
            <person name="Ito T."/>
            <person name="Fujiyama A."/>
            <person name="Inagaki F."/>
            <person name="Takami H."/>
        </authorList>
    </citation>
    <scope>NUCLEOTIDE SEQUENCE</scope>
    <source>
        <strain evidence="4">Expedition CK06-06</strain>
    </source>
</reference>
<dbReference type="Gene3D" id="3.30.70.2190">
    <property type="match status" value="1"/>
</dbReference>
<feature type="non-terminal residue" evidence="4">
    <location>
        <position position="1"/>
    </location>
</feature>
<evidence type="ECO:0000259" key="3">
    <source>
        <dbReference type="Pfam" id="PF02913"/>
    </source>
</evidence>
<dbReference type="GO" id="GO:0003824">
    <property type="term" value="F:catalytic activity"/>
    <property type="evidence" value="ECO:0007669"/>
    <property type="project" value="InterPro"/>
</dbReference>
<dbReference type="InterPro" id="IPR051914">
    <property type="entry name" value="FAD-linked_OxidoTrans_Type4"/>
</dbReference>
<dbReference type="EMBL" id="BARV01043407">
    <property type="protein sequence ID" value="GAI62893.1"/>
    <property type="molecule type" value="Genomic_DNA"/>
</dbReference>
<dbReference type="InterPro" id="IPR004113">
    <property type="entry name" value="FAD-bd_oxidored_4_C"/>
</dbReference>
<feature type="domain" description="FAD-binding oxidoreductase/transferase type 4 C-terminal" evidence="3">
    <location>
        <begin position="1"/>
        <end position="111"/>
    </location>
</feature>
<organism evidence="4">
    <name type="scientific">marine sediment metagenome</name>
    <dbReference type="NCBI Taxonomy" id="412755"/>
    <lineage>
        <taxon>unclassified sequences</taxon>
        <taxon>metagenomes</taxon>
        <taxon>ecological metagenomes</taxon>
    </lineage>
</organism>
<dbReference type="GO" id="GO:0050660">
    <property type="term" value="F:flavin adenine dinucleotide binding"/>
    <property type="evidence" value="ECO:0007669"/>
    <property type="project" value="InterPro"/>
</dbReference>
<gene>
    <name evidence="4" type="ORF">S06H3_64812</name>
</gene>
<dbReference type="Pfam" id="PF02913">
    <property type="entry name" value="FAD-oxidase_C"/>
    <property type="match status" value="1"/>
</dbReference>
<keyword evidence="2" id="KW-0274">FAD</keyword>
<accession>X1Q3U3</accession>
<evidence type="ECO:0000313" key="4">
    <source>
        <dbReference type="EMBL" id="GAI62893.1"/>
    </source>
</evidence>
<comment type="caution">
    <text evidence="4">The sequence shown here is derived from an EMBL/GenBank/DDBJ whole genome shotgun (WGS) entry which is preliminary data.</text>
</comment>
<protein>
    <recommendedName>
        <fullName evidence="3">FAD-binding oxidoreductase/transferase type 4 C-terminal domain-containing protein</fullName>
    </recommendedName>
</protein>
<keyword evidence="1" id="KW-0285">Flavoprotein</keyword>
<name>X1Q3U3_9ZZZZ</name>
<dbReference type="AlphaFoldDB" id="X1Q3U3"/>